<comment type="caution">
    <text evidence="2">The sequence shown here is derived from an EMBL/GenBank/DDBJ whole genome shotgun (WGS) entry which is preliminary data.</text>
</comment>
<sequence>MSGARKSAVKSFEVYRRDNGRTGIVRTLHHDPHSGRSWVTEVHEKSGAGDDSLRIETTTELADMDPEDQTRYELRLRNELEAEQAALPPV</sequence>
<gene>
    <name evidence="2" type="ORF">ENSA5_43960</name>
</gene>
<evidence type="ECO:0000313" key="2">
    <source>
        <dbReference type="EMBL" id="PRP93219.1"/>
    </source>
</evidence>
<dbReference type="EMBL" id="PVNK01000189">
    <property type="protein sequence ID" value="PRP93219.1"/>
    <property type="molecule type" value="Genomic_DNA"/>
</dbReference>
<evidence type="ECO:0000313" key="3">
    <source>
        <dbReference type="Proteomes" id="UP000237968"/>
    </source>
</evidence>
<protein>
    <submittedName>
        <fullName evidence="2">Uncharacterized protein</fullName>
    </submittedName>
</protein>
<name>A0A2S9XK06_9BACT</name>
<proteinExistence type="predicted"/>
<dbReference type="Proteomes" id="UP000237968">
    <property type="component" value="Unassembled WGS sequence"/>
</dbReference>
<reference evidence="2 3" key="1">
    <citation type="submission" date="2018-03" db="EMBL/GenBank/DDBJ databases">
        <title>Draft Genome Sequences of the Obligatory Marine Myxobacteria Enhygromyxa salina SWB005.</title>
        <authorList>
            <person name="Poehlein A."/>
            <person name="Moghaddam J.A."/>
            <person name="Harms H."/>
            <person name="Alanjari M."/>
            <person name="Koenig G.M."/>
            <person name="Daniel R."/>
            <person name="Schaeberle T.F."/>
        </authorList>
    </citation>
    <scope>NUCLEOTIDE SEQUENCE [LARGE SCALE GENOMIC DNA]</scope>
    <source>
        <strain evidence="2 3">SWB005</strain>
    </source>
</reference>
<dbReference type="AlphaFoldDB" id="A0A2S9XK06"/>
<organism evidence="2 3">
    <name type="scientific">Enhygromyxa salina</name>
    <dbReference type="NCBI Taxonomy" id="215803"/>
    <lineage>
        <taxon>Bacteria</taxon>
        <taxon>Pseudomonadati</taxon>
        <taxon>Myxococcota</taxon>
        <taxon>Polyangia</taxon>
        <taxon>Nannocystales</taxon>
        <taxon>Nannocystaceae</taxon>
        <taxon>Enhygromyxa</taxon>
    </lineage>
</organism>
<accession>A0A2S9XK06</accession>
<evidence type="ECO:0000256" key="1">
    <source>
        <dbReference type="SAM" id="MobiDB-lite"/>
    </source>
</evidence>
<feature type="compositionally biased region" description="Basic and acidic residues" evidence="1">
    <location>
        <begin position="41"/>
        <end position="51"/>
    </location>
</feature>
<dbReference type="OrthoDB" id="5518703at2"/>
<dbReference type="RefSeq" id="WP_106393673.1">
    <property type="nucleotide sequence ID" value="NZ_PVNK01000189.1"/>
</dbReference>
<keyword evidence="3" id="KW-1185">Reference proteome</keyword>
<feature type="region of interest" description="Disordered" evidence="1">
    <location>
        <begin position="23"/>
        <end position="51"/>
    </location>
</feature>